<protein>
    <submittedName>
        <fullName evidence="1">Uncharacterized protein</fullName>
    </submittedName>
</protein>
<keyword evidence="2" id="KW-1185">Reference proteome</keyword>
<dbReference type="RefSeq" id="WP_127218938.1">
    <property type="nucleotide sequence ID" value="NZ_CP088147.1"/>
</dbReference>
<sequence length="196" mass="21497">MLAALERVGGTPIDTRSLHAFAFFANVLSPLWDLHPLEGSVLKDSGAPYFPTLQRELDSLVGGGFVTVVTLARGDAEGLLATFRLDHGRATPILEALGTLPDEARTDDFLTELADAFVEIRPDRRDDAAVADAAYSDPAVAEGRIVDFAEWVSPTRGNATWNTAQQFQRYVPIGVTLNRAEKLVMYMRLMKRRAHG</sequence>
<evidence type="ECO:0000313" key="1">
    <source>
        <dbReference type="EMBL" id="UTU54713.1"/>
    </source>
</evidence>
<name>A0AB38TJ30_9HYPH</name>
<evidence type="ECO:0000313" key="2">
    <source>
        <dbReference type="Proteomes" id="UP001060070"/>
    </source>
</evidence>
<organism evidence="1 2">
    <name type="scientific">Mesorhizobium ciceri</name>
    <dbReference type="NCBI Taxonomy" id="39645"/>
    <lineage>
        <taxon>Bacteria</taxon>
        <taxon>Pseudomonadati</taxon>
        <taxon>Pseudomonadota</taxon>
        <taxon>Alphaproteobacteria</taxon>
        <taxon>Hyphomicrobiales</taxon>
        <taxon>Phyllobacteriaceae</taxon>
        <taxon>Mesorhizobium</taxon>
    </lineage>
</organism>
<dbReference type="AlphaFoldDB" id="A0AB38TJ30"/>
<accession>A0AB38TJ30</accession>
<dbReference type="EMBL" id="CP088147">
    <property type="protein sequence ID" value="UTU54713.1"/>
    <property type="molecule type" value="Genomic_DNA"/>
</dbReference>
<proteinExistence type="predicted"/>
<dbReference type="Proteomes" id="UP001060070">
    <property type="component" value="Chromosome"/>
</dbReference>
<gene>
    <name evidence="1" type="ORF">LRP29_15515</name>
</gene>
<reference evidence="1 2" key="1">
    <citation type="journal article" date="2022" name="Microbiol. Resour. Announc.">
        <title>Complete Genome Sequence of Mesorhizobium ciceri Strain R30, a Rhizobium Used as a Commercial Inoculant for Chickpea in Argentina.</title>
        <authorList>
            <person name="Foresto E."/>
            <person name="Revale S."/>
            <person name="Primo E."/>
            <person name="Nievas F."/>
            <person name="Carezzano E."/>
            <person name="Puente M."/>
            <person name="Alzari P."/>
            <person name="Mart M."/>
            <person name="Ben-Assaya M."/>
            <person name="Mornico D."/>
            <person name="Santoro M."/>
            <person name="Mart F."/>
            <person name="Giordano W."/>
            <person name="Bogino P."/>
        </authorList>
    </citation>
    <scope>NUCLEOTIDE SEQUENCE [LARGE SCALE GENOMIC DNA]</scope>
    <source>
        <strain evidence="1 2">R30</strain>
    </source>
</reference>